<dbReference type="GO" id="GO:0050660">
    <property type="term" value="F:flavin adenine dinucleotide binding"/>
    <property type="evidence" value="ECO:0007669"/>
    <property type="project" value="TreeGrafter"/>
</dbReference>
<evidence type="ECO:0000256" key="4">
    <source>
        <dbReference type="ARBA" id="ARBA00023002"/>
    </source>
</evidence>
<dbReference type="PANTHER" id="PTHR12645">
    <property type="entry name" value="ALR/ERV"/>
    <property type="match status" value="1"/>
</dbReference>
<proteinExistence type="predicted"/>
<feature type="domain" description="ERV/ALR sulfhydryl oxidase" evidence="7">
    <location>
        <begin position="87"/>
        <end position="189"/>
    </location>
</feature>
<evidence type="ECO:0000259" key="7">
    <source>
        <dbReference type="PROSITE" id="PS51324"/>
    </source>
</evidence>
<dbReference type="SUPFAM" id="SSF69000">
    <property type="entry name" value="FAD-dependent thiol oxidase"/>
    <property type="match status" value="1"/>
</dbReference>
<dbReference type="InterPro" id="IPR036774">
    <property type="entry name" value="ERV/ALR_sulphydryl_oxid_sf"/>
</dbReference>
<dbReference type="STRING" id="695850.A0A067C0Q3"/>
<organism evidence="8 9">
    <name type="scientific">Saprolegnia parasitica (strain CBS 223.65)</name>
    <dbReference type="NCBI Taxonomy" id="695850"/>
    <lineage>
        <taxon>Eukaryota</taxon>
        <taxon>Sar</taxon>
        <taxon>Stramenopiles</taxon>
        <taxon>Oomycota</taxon>
        <taxon>Saprolegniomycetes</taxon>
        <taxon>Saprolegniales</taxon>
        <taxon>Saprolegniaceae</taxon>
        <taxon>Saprolegnia</taxon>
    </lineage>
</organism>
<protein>
    <recommendedName>
        <fullName evidence="6">Sulfhydryl oxidase</fullName>
        <ecNumber evidence="6">1.8.3.2</ecNumber>
    </recommendedName>
</protein>
<dbReference type="OMA" id="CKAHFQK"/>
<dbReference type="GO" id="GO:0005739">
    <property type="term" value="C:mitochondrion"/>
    <property type="evidence" value="ECO:0007669"/>
    <property type="project" value="TreeGrafter"/>
</dbReference>
<keyword evidence="4 6" id="KW-0560">Oxidoreductase</keyword>
<accession>A0A067C0Q3</accession>
<keyword evidence="3 6" id="KW-0274">FAD</keyword>
<reference evidence="8 9" key="1">
    <citation type="journal article" date="2013" name="PLoS Genet.">
        <title>Distinctive expansion of potential virulence genes in the genome of the oomycete fish pathogen Saprolegnia parasitica.</title>
        <authorList>
            <person name="Jiang R.H."/>
            <person name="de Bruijn I."/>
            <person name="Haas B.J."/>
            <person name="Belmonte R."/>
            <person name="Lobach L."/>
            <person name="Christie J."/>
            <person name="van den Ackerveken G."/>
            <person name="Bottin A."/>
            <person name="Bulone V."/>
            <person name="Diaz-Moreno S.M."/>
            <person name="Dumas B."/>
            <person name="Fan L."/>
            <person name="Gaulin E."/>
            <person name="Govers F."/>
            <person name="Grenville-Briggs L.J."/>
            <person name="Horner N.R."/>
            <person name="Levin J.Z."/>
            <person name="Mammella M."/>
            <person name="Meijer H.J."/>
            <person name="Morris P."/>
            <person name="Nusbaum C."/>
            <person name="Oome S."/>
            <person name="Phillips A.J."/>
            <person name="van Rooyen D."/>
            <person name="Rzeszutek E."/>
            <person name="Saraiva M."/>
            <person name="Secombes C.J."/>
            <person name="Seidl M.F."/>
            <person name="Snel B."/>
            <person name="Stassen J.H."/>
            <person name="Sykes S."/>
            <person name="Tripathy S."/>
            <person name="van den Berg H."/>
            <person name="Vega-Arreguin J.C."/>
            <person name="Wawra S."/>
            <person name="Young S.K."/>
            <person name="Zeng Q."/>
            <person name="Dieguez-Uribeondo J."/>
            <person name="Russ C."/>
            <person name="Tyler B.M."/>
            <person name="van West P."/>
        </authorList>
    </citation>
    <scope>NUCLEOTIDE SEQUENCE [LARGE SCALE GENOMIC DNA]</scope>
    <source>
        <strain evidence="8 9">CBS 223.65</strain>
    </source>
</reference>
<dbReference type="EC" id="1.8.3.2" evidence="6"/>
<evidence type="ECO:0000313" key="9">
    <source>
        <dbReference type="Proteomes" id="UP000030745"/>
    </source>
</evidence>
<dbReference type="OrthoDB" id="17199at2759"/>
<evidence type="ECO:0000256" key="1">
    <source>
        <dbReference type="ARBA" id="ARBA00001974"/>
    </source>
</evidence>
<dbReference type="Proteomes" id="UP000030745">
    <property type="component" value="Unassembled WGS sequence"/>
</dbReference>
<dbReference type="VEuPathDB" id="FungiDB:SPRG_10441"/>
<evidence type="ECO:0000256" key="3">
    <source>
        <dbReference type="ARBA" id="ARBA00022827"/>
    </source>
</evidence>
<evidence type="ECO:0000313" key="8">
    <source>
        <dbReference type="EMBL" id="KDO24364.1"/>
    </source>
</evidence>
<dbReference type="GeneID" id="24132550"/>
<keyword evidence="5" id="KW-1015">Disulfide bond</keyword>
<comment type="catalytic activity">
    <reaction evidence="6">
        <text>2 R'C(R)SH + O2 = R'C(R)S-S(R)CR' + H2O2</text>
        <dbReference type="Rhea" id="RHEA:17357"/>
        <dbReference type="ChEBI" id="CHEBI:15379"/>
        <dbReference type="ChEBI" id="CHEBI:16240"/>
        <dbReference type="ChEBI" id="CHEBI:16520"/>
        <dbReference type="ChEBI" id="CHEBI:17412"/>
        <dbReference type="EC" id="1.8.3.2"/>
    </reaction>
</comment>
<dbReference type="EMBL" id="KK583243">
    <property type="protein sequence ID" value="KDO24364.1"/>
    <property type="molecule type" value="Genomic_DNA"/>
</dbReference>
<dbReference type="InterPro" id="IPR017905">
    <property type="entry name" value="ERV/ALR_sulphydryl_oxidase"/>
</dbReference>
<evidence type="ECO:0000256" key="2">
    <source>
        <dbReference type="ARBA" id="ARBA00022630"/>
    </source>
</evidence>
<keyword evidence="2 6" id="KW-0285">Flavoprotein</keyword>
<dbReference type="AlphaFoldDB" id="A0A067C0Q3"/>
<name>A0A067C0Q3_SAPPC</name>
<dbReference type="PROSITE" id="PS51324">
    <property type="entry name" value="ERV_ALR"/>
    <property type="match status" value="1"/>
</dbReference>
<dbReference type="Pfam" id="PF04777">
    <property type="entry name" value="Evr1_Alr"/>
    <property type="match status" value="1"/>
</dbReference>
<gene>
    <name evidence="8" type="ORF">SPRG_10441</name>
</gene>
<evidence type="ECO:0000256" key="5">
    <source>
        <dbReference type="ARBA" id="ARBA00023157"/>
    </source>
</evidence>
<dbReference type="RefSeq" id="XP_012204957.1">
    <property type="nucleotide sequence ID" value="XM_012349567.1"/>
</dbReference>
<evidence type="ECO:0000256" key="6">
    <source>
        <dbReference type="RuleBase" id="RU371123"/>
    </source>
</evidence>
<dbReference type="Gene3D" id="1.20.120.310">
    <property type="entry name" value="ERV/ALR sulfhydryl oxidase domain"/>
    <property type="match status" value="1"/>
</dbReference>
<comment type="cofactor">
    <cofactor evidence="1 6">
        <name>FAD</name>
        <dbReference type="ChEBI" id="CHEBI:57692"/>
    </cofactor>
</comment>
<keyword evidence="9" id="KW-1185">Reference proteome</keyword>
<sequence>MAVCAERSIRAQVVWQWLAIWAGFDWPLFGQSELSPVSQFEFEKHEPAKQQQNPADCAEPVCHSKADLFRSNVLFGAKPKAAPADDCPLDREEVGRATWGMLHTMAAYYPETPSDAMKQHATNFIQALGQLYPCKYCATDFADNIVASPPKVDSRVDLSVWLCEQHNIVSKKLQKKPFPCTIAALDKRWKVGAPSCYGKDEPQAAKLGH</sequence>
<dbReference type="GO" id="GO:0016971">
    <property type="term" value="F:flavin-dependent sulfhydryl oxidase activity"/>
    <property type="evidence" value="ECO:0007669"/>
    <property type="project" value="InterPro"/>
</dbReference>
<dbReference type="InterPro" id="IPR039799">
    <property type="entry name" value="ALR/ERV"/>
</dbReference>
<dbReference type="PANTHER" id="PTHR12645:SF0">
    <property type="entry name" value="FAD-LINKED SULFHYDRYL OXIDASE ALR"/>
    <property type="match status" value="1"/>
</dbReference>
<dbReference type="KEGG" id="spar:SPRG_10441"/>